<dbReference type="RefSeq" id="XP_003027368.1">
    <property type="nucleotide sequence ID" value="XM_003027322.1"/>
</dbReference>
<dbReference type="InParanoid" id="D8QIT3"/>
<reference evidence="1 2" key="1">
    <citation type="journal article" date="2010" name="Nat. Biotechnol.">
        <title>Genome sequence of the model mushroom Schizophyllum commune.</title>
        <authorList>
            <person name="Ohm R.A."/>
            <person name="de Jong J.F."/>
            <person name="Lugones L.G."/>
            <person name="Aerts A."/>
            <person name="Kothe E."/>
            <person name="Stajich J.E."/>
            <person name="de Vries R.P."/>
            <person name="Record E."/>
            <person name="Levasseur A."/>
            <person name="Baker S.E."/>
            <person name="Bartholomew K.A."/>
            <person name="Coutinho P.M."/>
            <person name="Erdmann S."/>
            <person name="Fowler T.J."/>
            <person name="Gathman A.C."/>
            <person name="Lombard V."/>
            <person name="Henrissat B."/>
            <person name="Knabe N."/>
            <person name="Kuees U."/>
            <person name="Lilly W.W."/>
            <person name="Lindquist E."/>
            <person name="Lucas S."/>
            <person name="Magnuson J.K."/>
            <person name="Piumi F."/>
            <person name="Raudaskoski M."/>
            <person name="Salamov A."/>
            <person name="Schmutz J."/>
            <person name="Schwarze F.W.M.R."/>
            <person name="vanKuyk P.A."/>
            <person name="Horton J.S."/>
            <person name="Grigoriev I.V."/>
            <person name="Woesten H.A.B."/>
        </authorList>
    </citation>
    <scope>NUCLEOTIDE SEQUENCE [LARGE SCALE GENOMIC DNA]</scope>
    <source>
        <strain evidence="2">H4-8 / FGSC 9210</strain>
    </source>
</reference>
<dbReference type="OrthoDB" id="10299558at2759"/>
<dbReference type="Proteomes" id="UP000007431">
    <property type="component" value="Unassembled WGS sequence"/>
</dbReference>
<keyword evidence="2" id="KW-1185">Reference proteome</keyword>
<dbReference type="KEGG" id="scm:SCHCO_01162453"/>
<protein>
    <submittedName>
        <fullName evidence="1">Expressed protein</fullName>
    </submittedName>
</protein>
<dbReference type="GeneID" id="9593676"/>
<evidence type="ECO:0000313" key="2">
    <source>
        <dbReference type="Proteomes" id="UP000007431"/>
    </source>
</evidence>
<organism evidence="2">
    <name type="scientific">Schizophyllum commune (strain H4-8 / FGSC 9210)</name>
    <name type="common">Split gill fungus</name>
    <dbReference type="NCBI Taxonomy" id="578458"/>
    <lineage>
        <taxon>Eukaryota</taxon>
        <taxon>Fungi</taxon>
        <taxon>Dikarya</taxon>
        <taxon>Basidiomycota</taxon>
        <taxon>Agaricomycotina</taxon>
        <taxon>Agaricomycetes</taxon>
        <taxon>Agaricomycetidae</taxon>
        <taxon>Agaricales</taxon>
        <taxon>Schizophyllaceae</taxon>
        <taxon>Schizophyllum</taxon>
    </lineage>
</organism>
<dbReference type="HOGENOM" id="CLU_1504287_0_0_1"/>
<evidence type="ECO:0000313" key="1">
    <source>
        <dbReference type="EMBL" id="EFI92465.1"/>
    </source>
</evidence>
<gene>
    <name evidence="1" type="ORF">SCHCODRAFT_86144</name>
</gene>
<proteinExistence type="predicted"/>
<sequence>MVIPSANSWTRYTNNARDDPSWLAHPLRDDKLQPSLKRKTARISRTLSIAEKENHEDVVMTSTPDGACEKQSLQSSGLAEASVLPWQGAPIVVGYAVWAGADPMAYATPLPYFNGCTGADRTLMHGVNELSVLRGAAREAAHTISGVFELESAGAPAQLAAVDEALPPWRMVEASFWLD</sequence>
<dbReference type="EMBL" id="GL377313">
    <property type="protein sequence ID" value="EFI92465.1"/>
    <property type="molecule type" value="Genomic_DNA"/>
</dbReference>
<dbReference type="VEuPathDB" id="FungiDB:SCHCODRAFT_01162453"/>
<name>D8QIT3_SCHCM</name>
<accession>D8QIT3</accession>
<dbReference type="AlphaFoldDB" id="D8QIT3"/>